<name>A0A7W7FZ38_9PSEU</name>
<dbReference type="GO" id="GO:0004674">
    <property type="term" value="F:protein serine/threonine kinase activity"/>
    <property type="evidence" value="ECO:0007669"/>
    <property type="project" value="UniProtKB-KW"/>
</dbReference>
<dbReference type="Pfam" id="PF00069">
    <property type="entry name" value="Pkinase"/>
    <property type="match status" value="1"/>
</dbReference>
<dbReference type="SMART" id="SM01260">
    <property type="entry name" value="LANC_like"/>
    <property type="match status" value="1"/>
</dbReference>
<dbReference type="InterPro" id="IPR007822">
    <property type="entry name" value="LANC-like"/>
</dbReference>
<reference evidence="2 3" key="1">
    <citation type="submission" date="2020-08" db="EMBL/GenBank/DDBJ databases">
        <title>Sequencing the genomes of 1000 actinobacteria strains.</title>
        <authorList>
            <person name="Klenk H.-P."/>
        </authorList>
    </citation>
    <scope>NUCLEOTIDE SEQUENCE [LARGE SCALE GENOMIC DNA]</scope>
    <source>
        <strain evidence="2 3">DSM 44230</strain>
    </source>
</reference>
<dbReference type="AlphaFoldDB" id="A0A7W7FZ38"/>
<dbReference type="GO" id="GO:0031179">
    <property type="term" value="P:peptide modification"/>
    <property type="evidence" value="ECO:0007669"/>
    <property type="project" value="InterPro"/>
</dbReference>
<dbReference type="GO" id="GO:0005524">
    <property type="term" value="F:ATP binding"/>
    <property type="evidence" value="ECO:0007669"/>
    <property type="project" value="InterPro"/>
</dbReference>
<dbReference type="PROSITE" id="PS50011">
    <property type="entry name" value="PROTEIN_KINASE_DOM"/>
    <property type="match status" value="1"/>
</dbReference>
<dbReference type="PRINTS" id="PR01955">
    <property type="entry name" value="LANCFRANKIA"/>
</dbReference>
<dbReference type="Gene3D" id="1.50.10.20">
    <property type="match status" value="2"/>
</dbReference>
<dbReference type="SUPFAM" id="SSF158745">
    <property type="entry name" value="LanC-like"/>
    <property type="match status" value="1"/>
</dbReference>
<keyword evidence="2" id="KW-0418">Kinase</keyword>
<accession>A0A7W7FZ38</accession>
<protein>
    <submittedName>
        <fullName evidence="2">Serine/threonine protein kinase</fullName>
    </submittedName>
</protein>
<dbReference type="Gene3D" id="1.10.510.10">
    <property type="entry name" value="Transferase(Phosphotransferase) domain 1"/>
    <property type="match status" value="1"/>
</dbReference>
<dbReference type="InterPro" id="IPR057929">
    <property type="entry name" value="RamC_N"/>
</dbReference>
<dbReference type="RefSeq" id="WP_185009571.1">
    <property type="nucleotide sequence ID" value="NZ_BAAAUI010000007.1"/>
</dbReference>
<evidence type="ECO:0000313" key="2">
    <source>
        <dbReference type="EMBL" id="MBB4682343.1"/>
    </source>
</evidence>
<dbReference type="EMBL" id="JACHMH010000001">
    <property type="protein sequence ID" value="MBB4682343.1"/>
    <property type="molecule type" value="Genomic_DNA"/>
</dbReference>
<dbReference type="InterPro" id="IPR058053">
    <property type="entry name" value="RamC_C"/>
</dbReference>
<comment type="caution">
    <text evidence="2">The sequence shown here is derived from an EMBL/GenBank/DDBJ whole genome shotgun (WGS) entry which is preliminary data.</text>
</comment>
<dbReference type="Pfam" id="PF25816">
    <property type="entry name" value="RamC_N"/>
    <property type="match status" value="1"/>
</dbReference>
<keyword evidence="2" id="KW-0808">Transferase</keyword>
<dbReference type="Proteomes" id="UP000533598">
    <property type="component" value="Unassembled WGS sequence"/>
</dbReference>
<proteinExistence type="predicted"/>
<evidence type="ECO:0000259" key="1">
    <source>
        <dbReference type="PROSITE" id="PS50011"/>
    </source>
</evidence>
<dbReference type="SMART" id="SM00220">
    <property type="entry name" value="S_TKc"/>
    <property type="match status" value="1"/>
</dbReference>
<sequence>MIEVEYEKYCFVDRYFYDSPAHRTAAVERYPLVSAPLPPHWRRSRQQSWVVFHPQGAPTPEQGWKIHVSATPDGAAEVLETVAADCLLHRVPFKFLDSRAAVLAHNAKYAARGASGKFITLYPADETQFARALHRLDPQLAGRPGPYILNDLRWGQGPLYVRYGGFAERRCVTADGELVPALADPEGNLVPDERGPRFSPPAWVALPEVLRPHLDRRRARAGLPYRVLRPLHFSNAGGVYLAEEPDGSRQLVLKEARPHAGLDVDGHDAVHRLANEHAMLGLLAGLPGVPEVLGRFTCWEHEFLALSHVEGVPLATELVRRYPLAGAGADDAAVAGYTQWALEVVAKVTAAVAALHERGVVFGDLHPMNIMVGPDGRITLLDFELAAPVSAATRAPLGAPGYTAPPGVGGFDVDHYALAALRLALFLPLNSLCALAPGKVRSLCAAVLARFPLPPEYVRPILARLCAGAGSPPPSTRDPVPPAFATGPADLARLRERITAAIVAAATPQRSDRLFPGDIAQFAEDGLGLAHGAAGVLYALHTSGSGRFPEYEDWLLRALARRGAGRPGLFAGGHGIALVLAEFGHTETAQELLRRAAAATEACAGLDLYEGLAGIGLTLLHLGRVIGRSWLTEWGLDLADRVATRLLAGAEAVPFGLPGLTRGGAGAALFLSRAHAEGGPERLLDAAGRALHRDLQQAELTADGALRVRAGRRLLPYLAAGTAGIGLAMAELLRQRPDPVFTGALPAVQRALEAEFTIHSGLFTGRAGLVCALAALRGLPGVDGDRVQDTLRGHVSRLAWHAVPHGGGLAFPGDALLRLSHDLATGSAGVLLALHAVTTGALPLFARAHEGR</sequence>
<dbReference type="NCBIfam" id="NF038151">
    <property type="entry name" value="lanthi_synth_III"/>
    <property type="match status" value="1"/>
</dbReference>
<dbReference type="InterPro" id="IPR011009">
    <property type="entry name" value="Kinase-like_dom_sf"/>
</dbReference>
<dbReference type="SUPFAM" id="SSF56112">
    <property type="entry name" value="Protein kinase-like (PK-like)"/>
    <property type="match status" value="1"/>
</dbReference>
<gene>
    <name evidence="2" type="ORF">HNR67_008461</name>
</gene>
<evidence type="ECO:0000313" key="3">
    <source>
        <dbReference type="Proteomes" id="UP000533598"/>
    </source>
</evidence>
<dbReference type="InterPro" id="IPR000719">
    <property type="entry name" value="Prot_kinase_dom"/>
</dbReference>
<keyword evidence="2" id="KW-0723">Serine/threonine-protein kinase</keyword>
<organism evidence="2 3">
    <name type="scientific">Crossiella cryophila</name>
    <dbReference type="NCBI Taxonomy" id="43355"/>
    <lineage>
        <taxon>Bacteria</taxon>
        <taxon>Bacillati</taxon>
        <taxon>Actinomycetota</taxon>
        <taxon>Actinomycetes</taxon>
        <taxon>Pseudonocardiales</taxon>
        <taxon>Pseudonocardiaceae</taxon>
        <taxon>Crossiella</taxon>
    </lineage>
</organism>
<feature type="domain" description="Protein kinase" evidence="1">
    <location>
        <begin position="225"/>
        <end position="494"/>
    </location>
</feature>
<dbReference type="InterPro" id="IPR053524">
    <property type="entry name" value="Aerial_hyphae_peptide-synth"/>
</dbReference>
<dbReference type="CDD" id="cd04791">
    <property type="entry name" value="LanC_SerThrkinase"/>
    <property type="match status" value="1"/>
</dbReference>
<keyword evidence="3" id="KW-1185">Reference proteome</keyword>